<feature type="domain" description="TNase-like" evidence="2">
    <location>
        <begin position="27"/>
        <end position="131"/>
    </location>
</feature>
<feature type="signal peptide" evidence="1">
    <location>
        <begin position="1"/>
        <end position="22"/>
    </location>
</feature>
<dbReference type="Pfam" id="PF00565">
    <property type="entry name" value="SNase"/>
    <property type="match status" value="1"/>
</dbReference>
<feature type="chain" id="PRO_5045650911" evidence="1">
    <location>
        <begin position="23"/>
        <end position="142"/>
    </location>
</feature>
<dbReference type="InterPro" id="IPR035437">
    <property type="entry name" value="SNase_OB-fold_sf"/>
</dbReference>
<keyword evidence="1" id="KW-0732">Signal</keyword>
<dbReference type="EMBL" id="JBEHZE010000001">
    <property type="protein sequence ID" value="MEX6633052.1"/>
    <property type="molecule type" value="Genomic_DNA"/>
</dbReference>
<reference evidence="3 4" key="1">
    <citation type="submission" date="2024-05" db="EMBL/GenBank/DDBJ databases">
        <title>Three bacterial strains, DH-69, EH-24, and ECK-19 isolated from coastal sediments.</title>
        <authorList>
            <person name="Ye Y.-Q."/>
            <person name="Du Z.-J."/>
        </authorList>
    </citation>
    <scope>NUCLEOTIDE SEQUENCE [LARGE SCALE GENOMIC DNA]</scope>
    <source>
        <strain evidence="3 4">ECK-19</strain>
    </source>
</reference>
<evidence type="ECO:0000256" key="1">
    <source>
        <dbReference type="SAM" id="SignalP"/>
    </source>
</evidence>
<organism evidence="3 4">
    <name type="scientific">Hyphococcus lacteus</name>
    <dbReference type="NCBI Taxonomy" id="3143536"/>
    <lineage>
        <taxon>Bacteria</taxon>
        <taxon>Pseudomonadati</taxon>
        <taxon>Pseudomonadota</taxon>
        <taxon>Alphaproteobacteria</taxon>
        <taxon>Parvularculales</taxon>
        <taxon>Parvularculaceae</taxon>
        <taxon>Hyphococcus</taxon>
    </lineage>
</organism>
<dbReference type="RefSeq" id="WP_369312989.1">
    <property type="nucleotide sequence ID" value="NZ_JBEHZE010000001.1"/>
</dbReference>
<dbReference type="Proteomes" id="UP001560685">
    <property type="component" value="Unassembled WGS sequence"/>
</dbReference>
<dbReference type="PROSITE" id="PS50830">
    <property type="entry name" value="TNASE_3"/>
    <property type="match status" value="1"/>
</dbReference>
<evidence type="ECO:0000313" key="4">
    <source>
        <dbReference type="Proteomes" id="UP001560685"/>
    </source>
</evidence>
<accession>A0ABV3Z2N8</accession>
<name>A0ABV3Z2N8_9PROT</name>
<proteinExistence type="predicted"/>
<dbReference type="Gene3D" id="2.40.50.90">
    <property type="match status" value="1"/>
</dbReference>
<sequence>MKVVTQLIIVFGFGLVIPSSLAADFVGSARGTVDRVIDGDTVKMRVAIWLDQEVLISVRVANIDAPELFRPKCDAERQLARRAKAFAETFLTDGEADLRDIERGKYAGRVVARIEVGGLDLGNAMVDAGFAFAGKKGDWCSG</sequence>
<dbReference type="InterPro" id="IPR016071">
    <property type="entry name" value="Staphylococal_nuclease_OB-fold"/>
</dbReference>
<gene>
    <name evidence="3" type="ORF">ABFZ84_05765</name>
</gene>
<evidence type="ECO:0000259" key="2">
    <source>
        <dbReference type="PROSITE" id="PS50830"/>
    </source>
</evidence>
<dbReference type="SUPFAM" id="SSF50199">
    <property type="entry name" value="Staphylococcal nuclease"/>
    <property type="match status" value="1"/>
</dbReference>
<evidence type="ECO:0000313" key="3">
    <source>
        <dbReference type="EMBL" id="MEX6633052.1"/>
    </source>
</evidence>
<keyword evidence="4" id="KW-1185">Reference proteome</keyword>
<comment type="caution">
    <text evidence="3">The sequence shown here is derived from an EMBL/GenBank/DDBJ whole genome shotgun (WGS) entry which is preliminary data.</text>
</comment>
<protein>
    <submittedName>
        <fullName evidence="3">Thermonuclease family protein</fullName>
    </submittedName>
</protein>